<proteinExistence type="predicted"/>
<sequence length="77" mass="8740">MNLHKSTACINIILSRILDLAPNSKSRDPNCLSKLRALKEVILPAVLEPSNIRRYEVSSDILDFECIESKVIFEKNI</sequence>
<reference evidence="1" key="1">
    <citation type="submission" date="2018-11" db="EMBL/GenBank/DDBJ databases">
        <authorList>
            <consortium name="Pathogen Informatics"/>
        </authorList>
    </citation>
    <scope>NUCLEOTIDE SEQUENCE</scope>
</reference>
<name>A0A3S5FC84_9PLAT</name>
<evidence type="ECO:0000313" key="1">
    <source>
        <dbReference type="EMBL" id="VEL10911.1"/>
    </source>
</evidence>
<keyword evidence="2" id="KW-1185">Reference proteome</keyword>
<organism evidence="1 2">
    <name type="scientific">Protopolystoma xenopodis</name>
    <dbReference type="NCBI Taxonomy" id="117903"/>
    <lineage>
        <taxon>Eukaryota</taxon>
        <taxon>Metazoa</taxon>
        <taxon>Spiralia</taxon>
        <taxon>Lophotrochozoa</taxon>
        <taxon>Platyhelminthes</taxon>
        <taxon>Monogenea</taxon>
        <taxon>Polyopisthocotylea</taxon>
        <taxon>Polystomatidea</taxon>
        <taxon>Polystomatidae</taxon>
        <taxon>Protopolystoma</taxon>
    </lineage>
</organism>
<comment type="caution">
    <text evidence="1">The sequence shown here is derived from an EMBL/GenBank/DDBJ whole genome shotgun (WGS) entry which is preliminary data.</text>
</comment>
<evidence type="ECO:0000313" key="2">
    <source>
        <dbReference type="Proteomes" id="UP000784294"/>
    </source>
</evidence>
<protein>
    <submittedName>
        <fullName evidence="1">Uncharacterized protein</fullName>
    </submittedName>
</protein>
<dbReference type="Proteomes" id="UP000784294">
    <property type="component" value="Unassembled WGS sequence"/>
</dbReference>
<dbReference type="EMBL" id="CAAALY010010277">
    <property type="protein sequence ID" value="VEL10911.1"/>
    <property type="molecule type" value="Genomic_DNA"/>
</dbReference>
<gene>
    <name evidence="1" type="ORF">PXEA_LOCUS4351</name>
</gene>
<accession>A0A3S5FC84</accession>
<dbReference type="AlphaFoldDB" id="A0A3S5FC84"/>